<dbReference type="InterPro" id="IPR036097">
    <property type="entry name" value="HisK_dim/P_sf"/>
</dbReference>
<dbReference type="EC" id="2.7.13.3" evidence="3"/>
<proteinExistence type="predicted"/>
<evidence type="ECO:0000256" key="10">
    <source>
        <dbReference type="SAM" id="Phobius"/>
    </source>
</evidence>
<dbReference type="CDD" id="cd00075">
    <property type="entry name" value="HATPase"/>
    <property type="match status" value="1"/>
</dbReference>
<dbReference type="SMART" id="SM00387">
    <property type="entry name" value="HATPase_c"/>
    <property type="match status" value="1"/>
</dbReference>
<dbReference type="GO" id="GO:0005524">
    <property type="term" value="F:ATP binding"/>
    <property type="evidence" value="ECO:0007669"/>
    <property type="project" value="UniProtKB-KW"/>
</dbReference>
<organism evidence="13 14">
    <name type="scientific">Piscinibacter gummiphilus</name>
    <dbReference type="NCBI Taxonomy" id="946333"/>
    <lineage>
        <taxon>Bacteria</taxon>
        <taxon>Pseudomonadati</taxon>
        <taxon>Pseudomonadota</taxon>
        <taxon>Betaproteobacteria</taxon>
        <taxon>Burkholderiales</taxon>
        <taxon>Sphaerotilaceae</taxon>
        <taxon>Piscinibacter</taxon>
    </lineage>
</organism>
<dbReference type="InterPro" id="IPR004358">
    <property type="entry name" value="Sig_transdc_His_kin-like_C"/>
</dbReference>
<evidence type="ECO:0000313" key="13">
    <source>
        <dbReference type="EMBL" id="ARN19884.1"/>
    </source>
</evidence>
<evidence type="ECO:0000259" key="11">
    <source>
        <dbReference type="PROSITE" id="PS50109"/>
    </source>
</evidence>
<dbReference type="Pfam" id="PF02518">
    <property type="entry name" value="HATPase_c"/>
    <property type="match status" value="1"/>
</dbReference>
<dbReference type="SUPFAM" id="SSF55874">
    <property type="entry name" value="ATPase domain of HSP90 chaperone/DNA topoisomerase II/histidine kinase"/>
    <property type="match status" value="1"/>
</dbReference>
<keyword evidence="5" id="KW-0597">Phosphoprotein</keyword>
<dbReference type="EMBL" id="CP015118">
    <property type="protein sequence ID" value="ARN19884.1"/>
    <property type="molecule type" value="Genomic_DNA"/>
</dbReference>
<keyword evidence="6" id="KW-0808">Transferase</keyword>
<dbReference type="GO" id="GO:0005886">
    <property type="term" value="C:plasma membrane"/>
    <property type="evidence" value="ECO:0007669"/>
    <property type="project" value="UniProtKB-SubCell"/>
</dbReference>
<dbReference type="PANTHER" id="PTHR44936">
    <property type="entry name" value="SENSOR PROTEIN CREC"/>
    <property type="match status" value="1"/>
</dbReference>
<dbReference type="Pfam" id="PF00512">
    <property type="entry name" value="HisKA"/>
    <property type="match status" value="1"/>
</dbReference>
<dbReference type="InterPro" id="IPR003660">
    <property type="entry name" value="HAMP_dom"/>
</dbReference>
<dbReference type="PANTHER" id="PTHR44936:SF10">
    <property type="entry name" value="SENSOR PROTEIN RSTB"/>
    <property type="match status" value="1"/>
</dbReference>
<dbReference type="SUPFAM" id="SSF47384">
    <property type="entry name" value="Homodimeric domain of signal transducing histidine kinase"/>
    <property type="match status" value="1"/>
</dbReference>
<evidence type="ECO:0000313" key="14">
    <source>
        <dbReference type="Proteomes" id="UP000193427"/>
    </source>
</evidence>
<dbReference type="Gene3D" id="3.30.565.10">
    <property type="entry name" value="Histidine kinase-like ATPase, C-terminal domain"/>
    <property type="match status" value="1"/>
</dbReference>
<keyword evidence="9" id="KW-0067">ATP-binding</keyword>
<protein>
    <recommendedName>
        <fullName evidence="3">histidine kinase</fullName>
        <ecNumber evidence="3">2.7.13.3</ecNumber>
    </recommendedName>
</protein>
<evidence type="ECO:0000256" key="5">
    <source>
        <dbReference type="ARBA" id="ARBA00022553"/>
    </source>
</evidence>
<evidence type="ECO:0000259" key="12">
    <source>
        <dbReference type="PROSITE" id="PS50885"/>
    </source>
</evidence>
<dbReference type="InterPro" id="IPR036890">
    <property type="entry name" value="HATPase_C_sf"/>
</dbReference>
<dbReference type="GO" id="GO:0000155">
    <property type="term" value="F:phosphorelay sensor kinase activity"/>
    <property type="evidence" value="ECO:0007669"/>
    <property type="project" value="InterPro"/>
</dbReference>
<dbReference type="KEGG" id="rgu:A4W93_08140"/>
<keyword evidence="4" id="KW-1003">Cell membrane</keyword>
<reference evidence="13 14" key="1">
    <citation type="submission" date="2016-04" db="EMBL/GenBank/DDBJ databases">
        <title>Complete genome sequence of natural rubber-degrading, novel Gram-negative bacterium, Rhizobacter gummiphilus strain NS21.</title>
        <authorList>
            <person name="Tabata M."/>
            <person name="Kasai D."/>
            <person name="Fukuda M."/>
        </authorList>
    </citation>
    <scope>NUCLEOTIDE SEQUENCE [LARGE SCALE GENOMIC DNA]</scope>
    <source>
        <strain evidence="13 14">NS21</strain>
    </source>
</reference>
<dbReference type="Proteomes" id="UP000193427">
    <property type="component" value="Chromosome"/>
</dbReference>
<feature type="domain" description="Histidine kinase" evidence="11">
    <location>
        <begin position="179"/>
        <end position="373"/>
    </location>
</feature>
<evidence type="ECO:0000256" key="1">
    <source>
        <dbReference type="ARBA" id="ARBA00000085"/>
    </source>
</evidence>
<evidence type="ECO:0000256" key="7">
    <source>
        <dbReference type="ARBA" id="ARBA00022741"/>
    </source>
</evidence>
<evidence type="ECO:0000256" key="9">
    <source>
        <dbReference type="ARBA" id="ARBA00022840"/>
    </source>
</evidence>
<feature type="transmembrane region" description="Helical" evidence="10">
    <location>
        <begin position="12"/>
        <end position="31"/>
    </location>
</feature>
<evidence type="ECO:0000256" key="4">
    <source>
        <dbReference type="ARBA" id="ARBA00022475"/>
    </source>
</evidence>
<keyword evidence="7" id="KW-0547">Nucleotide-binding</keyword>
<dbReference type="InterPro" id="IPR005467">
    <property type="entry name" value="His_kinase_dom"/>
</dbReference>
<evidence type="ECO:0000256" key="2">
    <source>
        <dbReference type="ARBA" id="ARBA00004651"/>
    </source>
</evidence>
<dbReference type="Gene3D" id="1.10.287.130">
    <property type="match status" value="1"/>
</dbReference>
<dbReference type="AlphaFoldDB" id="A0A1W6L6K7"/>
<accession>A0A1W6L6K7</accession>
<dbReference type="STRING" id="946333.A4W93_08140"/>
<keyword evidence="10" id="KW-0472">Membrane</keyword>
<feature type="domain" description="HAMP" evidence="12">
    <location>
        <begin position="114"/>
        <end position="171"/>
    </location>
</feature>
<dbReference type="PRINTS" id="PR00344">
    <property type="entry name" value="BCTRLSENSOR"/>
</dbReference>
<dbReference type="PROSITE" id="PS50109">
    <property type="entry name" value="HIS_KIN"/>
    <property type="match status" value="1"/>
</dbReference>
<dbReference type="InterPro" id="IPR050980">
    <property type="entry name" value="2C_sensor_his_kinase"/>
</dbReference>
<keyword evidence="10" id="KW-0812">Transmembrane</keyword>
<dbReference type="SMART" id="SM00388">
    <property type="entry name" value="HisKA"/>
    <property type="match status" value="1"/>
</dbReference>
<evidence type="ECO:0000256" key="6">
    <source>
        <dbReference type="ARBA" id="ARBA00022679"/>
    </source>
</evidence>
<name>A0A1W6L6K7_9BURK</name>
<dbReference type="CDD" id="cd00082">
    <property type="entry name" value="HisKA"/>
    <property type="match status" value="1"/>
</dbReference>
<comment type="subcellular location">
    <subcellularLocation>
        <location evidence="2">Cell membrane</location>
        <topology evidence="2">Multi-pass membrane protein</topology>
    </subcellularLocation>
</comment>
<comment type="catalytic activity">
    <reaction evidence="1">
        <text>ATP + protein L-histidine = ADP + protein N-phospho-L-histidine.</text>
        <dbReference type="EC" id="2.7.13.3"/>
    </reaction>
</comment>
<gene>
    <name evidence="13" type="ORF">A4W93_08140</name>
</gene>
<keyword evidence="10" id="KW-1133">Transmembrane helix</keyword>
<keyword evidence="8" id="KW-0418">Kinase</keyword>
<dbReference type="PROSITE" id="PS50885">
    <property type="entry name" value="HAMP"/>
    <property type="match status" value="1"/>
</dbReference>
<keyword evidence="14" id="KW-1185">Reference proteome</keyword>
<dbReference type="InterPro" id="IPR003661">
    <property type="entry name" value="HisK_dim/P_dom"/>
</dbReference>
<evidence type="ECO:0000256" key="3">
    <source>
        <dbReference type="ARBA" id="ARBA00012438"/>
    </source>
</evidence>
<sequence>MRWRDTLFRRLFVLMCLALVGSHLVALAWMSRTPEPPAGLPPPAAGPSTWRGPSLPPRLDAGERLFIGPWVDPWPLGAAAAAPPPSRWEAWGPRVLDVLLRGLVIAVAAWWGARWLCGPMHRLAAASQGLADSIGRHERVPALDEGPGTEEVQETARRFNAMARRLDAQFKERGLFVAAISHDLRAPLARVRMRLETWEHEPLLRRCIADVQEMNDMIDAVLEVFRAEGVAEPVRRTDVTALARALRDDLVEQGHRATLRGPVAMAPLQPAALRRALSNLMGNAVRHGGRADVSVRLTDTEIVVHIDDAGPGIPESQLQAVFEPFYRANRERAGAGLGLYIARELVQRQGGRLTLQNRSEGGLRASVALPRETPRLLG</sequence>
<evidence type="ECO:0000256" key="8">
    <source>
        <dbReference type="ARBA" id="ARBA00022777"/>
    </source>
</evidence>
<dbReference type="InterPro" id="IPR003594">
    <property type="entry name" value="HATPase_dom"/>
</dbReference>